<evidence type="ECO:0000313" key="2">
    <source>
        <dbReference type="Proteomes" id="UP000254711"/>
    </source>
</evidence>
<name>A0A370K3T2_9GAMM</name>
<keyword evidence="2" id="KW-1185">Reference proteome</keyword>
<sequence length="313" mass="33712">MRSTGTNEYVPLASAEDLKKRIAYVQQSLPPSLKDDKVVPAIGAIIARAILQGNAAGLRAANFKVDGEGEIAKLDVPSKLTHGQLKAFVQTLLSDKSAATIRVNSKNRRDPRILQGGSQAEVTLWDYLSVYYEGKYRDIYGTDLAIPSISTTISDEEIAAVLSVVLDYIIDSMNVMPILTSDDTPSDGKTTFYIGNNTKEPTRLLLDPKSKVVIPAHSDKCEWSGDNADLLRIFSNASGDKAATVSSLVSQSMGGFSIGLGFLGKISIGDNKALSTVVKTAASQVANRAALTSLYWAVESRHRAVELQARHPQ</sequence>
<dbReference type="Proteomes" id="UP000254711">
    <property type="component" value="Unassembled WGS sequence"/>
</dbReference>
<evidence type="ECO:0000313" key="1">
    <source>
        <dbReference type="EMBL" id="RDI97315.1"/>
    </source>
</evidence>
<dbReference type="EMBL" id="QQSY01000005">
    <property type="protein sequence ID" value="RDI97315.1"/>
    <property type="molecule type" value="Genomic_DNA"/>
</dbReference>
<gene>
    <name evidence="1" type="ORF">DVT68_16250</name>
</gene>
<accession>A0A370K3T2</accession>
<dbReference type="AlphaFoldDB" id="A0A370K3T2"/>
<proteinExistence type="predicted"/>
<comment type="caution">
    <text evidence="1">The sequence shown here is derived from an EMBL/GenBank/DDBJ whole genome shotgun (WGS) entry which is preliminary data.</text>
</comment>
<protein>
    <submittedName>
        <fullName evidence="1">Uncharacterized protein</fullName>
    </submittedName>
</protein>
<reference evidence="1 2" key="1">
    <citation type="submission" date="2018-07" db="EMBL/GenBank/DDBJ databases">
        <title>Dyella solisilvae sp. nov., isolated from the pine and broad-leaved mixed forest soil.</title>
        <authorList>
            <person name="Gao Z."/>
            <person name="Qiu L."/>
        </authorList>
    </citation>
    <scope>NUCLEOTIDE SEQUENCE [LARGE SCALE GENOMIC DNA]</scope>
    <source>
        <strain evidence="1 2">DHG54</strain>
    </source>
</reference>
<organism evidence="1 2">
    <name type="scientific">Dyella solisilvae</name>
    <dbReference type="NCBI Taxonomy" id="1920168"/>
    <lineage>
        <taxon>Bacteria</taxon>
        <taxon>Pseudomonadati</taxon>
        <taxon>Pseudomonadota</taxon>
        <taxon>Gammaproteobacteria</taxon>
        <taxon>Lysobacterales</taxon>
        <taxon>Rhodanobacteraceae</taxon>
        <taxon>Dyella</taxon>
    </lineage>
</organism>